<evidence type="ECO:0000313" key="2">
    <source>
        <dbReference type="EMBL" id="KAF7274477.1"/>
    </source>
</evidence>
<feature type="compositionally biased region" description="Low complexity" evidence="1">
    <location>
        <begin position="34"/>
        <end position="44"/>
    </location>
</feature>
<accession>A0A834I8E3</accession>
<dbReference type="OrthoDB" id="10042604at2759"/>
<gene>
    <name evidence="2" type="ORF">GWI33_012872</name>
</gene>
<dbReference type="AlphaFoldDB" id="A0A834I8E3"/>
<evidence type="ECO:0008006" key="4">
    <source>
        <dbReference type="Google" id="ProtNLM"/>
    </source>
</evidence>
<sequence length="280" mass="32023">MTTVELQTESTSNTICTYNEVAATKKNNENKTLSKPQKAQSKASKSTRHNLEWQNPKQINNIHEIKIRKEKASDAETLAAIRGKLTRKELAGDGLKHVRVHRHGLVSLICKDQKQKKDLIEKISSVHGIKIDNSEKRPKLRIPGVSREITDQQIIEDLADQNEENMNIIQEERKKTDNNEKPEEIIKLVKKYIRKTPERNNVIIETIPSIYRTVLKKGKVFVGCLRQFVDDFNAILLCYKCSRFGHKQIHCRSSQCCYICAEPHGGRDCKSSTTNCANCK</sequence>
<keyword evidence="3" id="KW-1185">Reference proteome</keyword>
<dbReference type="EMBL" id="JAACXV010012732">
    <property type="protein sequence ID" value="KAF7274477.1"/>
    <property type="molecule type" value="Genomic_DNA"/>
</dbReference>
<evidence type="ECO:0000256" key="1">
    <source>
        <dbReference type="SAM" id="MobiDB-lite"/>
    </source>
</evidence>
<name>A0A834I8E3_RHYFE</name>
<evidence type="ECO:0000313" key="3">
    <source>
        <dbReference type="Proteomes" id="UP000625711"/>
    </source>
</evidence>
<proteinExistence type="predicted"/>
<dbReference type="Proteomes" id="UP000625711">
    <property type="component" value="Unassembled WGS sequence"/>
</dbReference>
<reference evidence="2" key="1">
    <citation type="submission" date="2020-08" db="EMBL/GenBank/DDBJ databases">
        <title>Genome sequencing and assembly of the red palm weevil Rhynchophorus ferrugineus.</title>
        <authorList>
            <person name="Dias G.B."/>
            <person name="Bergman C.M."/>
            <person name="Manee M."/>
        </authorList>
    </citation>
    <scope>NUCLEOTIDE SEQUENCE</scope>
    <source>
        <strain evidence="2">AA-2017</strain>
        <tissue evidence="2">Whole larva</tissue>
    </source>
</reference>
<organism evidence="2 3">
    <name type="scientific">Rhynchophorus ferrugineus</name>
    <name type="common">Red palm weevil</name>
    <name type="synonym">Curculio ferrugineus</name>
    <dbReference type="NCBI Taxonomy" id="354439"/>
    <lineage>
        <taxon>Eukaryota</taxon>
        <taxon>Metazoa</taxon>
        <taxon>Ecdysozoa</taxon>
        <taxon>Arthropoda</taxon>
        <taxon>Hexapoda</taxon>
        <taxon>Insecta</taxon>
        <taxon>Pterygota</taxon>
        <taxon>Neoptera</taxon>
        <taxon>Endopterygota</taxon>
        <taxon>Coleoptera</taxon>
        <taxon>Polyphaga</taxon>
        <taxon>Cucujiformia</taxon>
        <taxon>Curculionidae</taxon>
        <taxon>Dryophthorinae</taxon>
        <taxon>Rhynchophorus</taxon>
    </lineage>
</organism>
<feature type="region of interest" description="Disordered" evidence="1">
    <location>
        <begin position="27"/>
        <end position="50"/>
    </location>
</feature>
<protein>
    <recommendedName>
        <fullName evidence="4">CCHC-type domain-containing protein</fullName>
    </recommendedName>
</protein>
<comment type="caution">
    <text evidence="2">The sequence shown here is derived from an EMBL/GenBank/DDBJ whole genome shotgun (WGS) entry which is preliminary data.</text>
</comment>